<gene>
    <name evidence="2" type="ordered locus">Caci_4056</name>
</gene>
<dbReference type="EMBL" id="CP001700">
    <property type="protein sequence ID" value="ACU72921.1"/>
    <property type="molecule type" value="Genomic_DNA"/>
</dbReference>
<dbReference type="eggNOG" id="ENOG502ZHVA">
    <property type="taxonomic scope" value="Bacteria"/>
</dbReference>
<evidence type="ECO:0000313" key="2">
    <source>
        <dbReference type="EMBL" id="ACU72921.1"/>
    </source>
</evidence>
<sequence length="309" mass="32231">MTISRERLHQATCALHDAAEQAHRTDGIATMAALFVPPEGPAHFYYFPEGLPAAEVLAAIVRDSGAAGIAVTGEVWESEPGIPGTILVDMAFDDMPLPANDPNATEAIFTTAAGLGDDGPIKLLRRTRIDRTGNGLHEAVDLKTGIRDDGLAALLAVALAAGNTPANAPTGNAAAPGEQHHCPSCGVCRGHLHTDACDIGWCAATGRQRDARCTVTRGCRTDPRLDCRTVWTGLHPGIAECRDFGWFAVPGPDGWTPAAPGTPGATEDLNRLIAEAVWDPHAQRYQAPGDTSPPDPGLPPGGDRIGEGG</sequence>
<dbReference type="STRING" id="479433.Caci_4056"/>
<reference evidence="2 3" key="1">
    <citation type="journal article" date="2009" name="Stand. Genomic Sci.">
        <title>Complete genome sequence of Catenulispora acidiphila type strain (ID 139908).</title>
        <authorList>
            <person name="Copeland A."/>
            <person name="Lapidus A."/>
            <person name="Glavina Del Rio T."/>
            <person name="Nolan M."/>
            <person name="Lucas S."/>
            <person name="Chen F."/>
            <person name="Tice H."/>
            <person name="Cheng J.F."/>
            <person name="Bruce D."/>
            <person name="Goodwin L."/>
            <person name="Pitluck S."/>
            <person name="Mikhailova N."/>
            <person name="Pati A."/>
            <person name="Ivanova N."/>
            <person name="Mavromatis K."/>
            <person name="Chen A."/>
            <person name="Palaniappan K."/>
            <person name="Chain P."/>
            <person name="Land M."/>
            <person name="Hauser L."/>
            <person name="Chang Y.J."/>
            <person name="Jeffries C.D."/>
            <person name="Chertkov O."/>
            <person name="Brettin T."/>
            <person name="Detter J.C."/>
            <person name="Han C."/>
            <person name="Ali Z."/>
            <person name="Tindall B.J."/>
            <person name="Goker M."/>
            <person name="Bristow J."/>
            <person name="Eisen J.A."/>
            <person name="Markowitz V."/>
            <person name="Hugenholtz P."/>
            <person name="Kyrpides N.C."/>
            <person name="Klenk H.P."/>
        </authorList>
    </citation>
    <scope>NUCLEOTIDE SEQUENCE [LARGE SCALE GENOMIC DNA]</scope>
    <source>
        <strain evidence="3">DSM 44928 / JCM 14897 / NBRC 102108 / NRRL B-24433 / ID139908</strain>
    </source>
</reference>
<dbReference type="HOGENOM" id="CLU_899223_0_0_11"/>
<evidence type="ECO:0000256" key="1">
    <source>
        <dbReference type="SAM" id="MobiDB-lite"/>
    </source>
</evidence>
<dbReference type="RefSeq" id="WP_015792650.1">
    <property type="nucleotide sequence ID" value="NC_013131.1"/>
</dbReference>
<feature type="region of interest" description="Disordered" evidence="1">
    <location>
        <begin position="279"/>
        <end position="309"/>
    </location>
</feature>
<dbReference type="Proteomes" id="UP000000851">
    <property type="component" value="Chromosome"/>
</dbReference>
<dbReference type="OrthoDB" id="4173178at2"/>
<dbReference type="InParanoid" id="C7QG76"/>
<protein>
    <submittedName>
        <fullName evidence="2">Uncharacterized protein</fullName>
    </submittedName>
</protein>
<keyword evidence="3" id="KW-1185">Reference proteome</keyword>
<evidence type="ECO:0000313" key="3">
    <source>
        <dbReference type="Proteomes" id="UP000000851"/>
    </source>
</evidence>
<accession>C7QG76</accession>
<organism evidence="2 3">
    <name type="scientific">Catenulispora acidiphila (strain DSM 44928 / JCM 14897 / NBRC 102108 / NRRL B-24433 / ID139908)</name>
    <dbReference type="NCBI Taxonomy" id="479433"/>
    <lineage>
        <taxon>Bacteria</taxon>
        <taxon>Bacillati</taxon>
        <taxon>Actinomycetota</taxon>
        <taxon>Actinomycetes</taxon>
        <taxon>Catenulisporales</taxon>
        <taxon>Catenulisporaceae</taxon>
        <taxon>Catenulispora</taxon>
    </lineage>
</organism>
<proteinExistence type="predicted"/>
<dbReference type="KEGG" id="cai:Caci_4056"/>
<name>C7QG76_CATAD</name>
<dbReference type="AlphaFoldDB" id="C7QG76"/>